<organism evidence="1 2">
    <name type="scientific">Cymbomonas tetramitiformis</name>
    <dbReference type="NCBI Taxonomy" id="36881"/>
    <lineage>
        <taxon>Eukaryota</taxon>
        <taxon>Viridiplantae</taxon>
        <taxon>Chlorophyta</taxon>
        <taxon>Pyramimonadophyceae</taxon>
        <taxon>Pyramimonadales</taxon>
        <taxon>Pyramimonadaceae</taxon>
        <taxon>Cymbomonas</taxon>
    </lineage>
</organism>
<comment type="caution">
    <text evidence="1">The sequence shown here is derived from an EMBL/GenBank/DDBJ whole genome shotgun (WGS) entry which is preliminary data.</text>
</comment>
<evidence type="ECO:0000313" key="2">
    <source>
        <dbReference type="Proteomes" id="UP001190700"/>
    </source>
</evidence>
<gene>
    <name evidence="1" type="ORF">CYMTET_11338</name>
</gene>
<keyword evidence="2" id="KW-1185">Reference proteome</keyword>
<dbReference type="EMBL" id="LGRX02004238">
    <property type="protein sequence ID" value="KAK3280843.1"/>
    <property type="molecule type" value="Genomic_DNA"/>
</dbReference>
<accession>A0AAE0GMN8</accession>
<proteinExistence type="predicted"/>
<evidence type="ECO:0000313" key="1">
    <source>
        <dbReference type="EMBL" id="KAK3280843.1"/>
    </source>
</evidence>
<protein>
    <submittedName>
        <fullName evidence="1">Uncharacterized protein</fullName>
    </submittedName>
</protein>
<sequence>MYAAFGNALALCIVGEWRTLATPLLVMNLNKFLLTVMHVDVYIVYNNTFDAVYQKHRNSRAAFCPFTERVFKDIVNVKHAERVDADSRCTPNGNQFRNQRRCARAVHAHSVKYALFGLMRPDWLFLRPVQLDPKKALDASSAYVYRVQQPERSYA</sequence>
<dbReference type="Proteomes" id="UP001190700">
    <property type="component" value="Unassembled WGS sequence"/>
</dbReference>
<reference evidence="1 2" key="1">
    <citation type="journal article" date="2015" name="Genome Biol. Evol.">
        <title>Comparative Genomics of a Bacterivorous Green Alga Reveals Evolutionary Causalities and Consequences of Phago-Mixotrophic Mode of Nutrition.</title>
        <authorList>
            <person name="Burns J.A."/>
            <person name="Paasch A."/>
            <person name="Narechania A."/>
            <person name="Kim E."/>
        </authorList>
    </citation>
    <scope>NUCLEOTIDE SEQUENCE [LARGE SCALE GENOMIC DNA]</scope>
    <source>
        <strain evidence="1 2">PLY_AMNH</strain>
    </source>
</reference>
<dbReference type="AlphaFoldDB" id="A0AAE0GMN8"/>
<name>A0AAE0GMN8_9CHLO</name>